<reference evidence="1 2" key="1">
    <citation type="submission" date="2020-01" db="EMBL/GenBank/DDBJ databases">
        <title>A novel Bacillus sp. from Pasinler.</title>
        <authorList>
            <person name="Adiguzel A."/>
            <person name="Ay H."/>
            <person name="Baltaci M.O."/>
        </authorList>
    </citation>
    <scope>NUCLEOTIDE SEQUENCE [LARGE SCALE GENOMIC DNA]</scope>
    <source>
        <strain evidence="1 2">P1</strain>
    </source>
</reference>
<protein>
    <submittedName>
        <fullName evidence="1">Uncharacterized protein</fullName>
    </submittedName>
</protein>
<evidence type="ECO:0000313" key="2">
    <source>
        <dbReference type="Proteomes" id="UP000743899"/>
    </source>
</evidence>
<dbReference type="RefSeq" id="WP_161920889.1">
    <property type="nucleotide sequence ID" value="NZ_JAACYS010000044.1"/>
</dbReference>
<organism evidence="1 2">
    <name type="scientific">Pallidibacillus pasinlerensis</name>
    <dbReference type="NCBI Taxonomy" id="2703818"/>
    <lineage>
        <taxon>Bacteria</taxon>
        <taxon>Bacillati</taxon>
        <taxon>Bacillota</taxon>
        <taxon>Bacilli</taxon>
        <taxon>Bacillales</taxon>
        <taxon>Bacillaceae</taxon>
        <taxon>Pallidibacillus</taxon>
    </lineage>
</organism>
<evidence type="ECO:0000313" key="1">
    <source>
        <dbReference type="EMBL" id="NCU18059.1"/>
    </source>
</evidence>
<gene>
    <name evidence="1" type="ORF">GW534_10060</name>
</gene>
<proteinExistence type="predicted"/>
<name>A0ABX0A7N8_9BACI</name>
<sequence>MNTTDYELMCQKAVENAPDWLKEDIAGILEKEGKHVRSTYVMVQLYNKYSFNITHVFASMHNNQEWTMTSRHRLNIIDNNIDLVDIIIKNVKNSMK</sequence>
<dbReference type="EMBL" id="JAACYS010000044">
    <property type="protein sequence ID" value="NCU18059.1"/>
    <property type="molecule type" value="Genomic_DNA"/>
</dbReference>
<dbReference type="Proteomes" id="UP000743899">
    <property type="component" value="Unassembled WGS sequence"/>
</dbReference>
<accession>A0ABX0A7N8</accession>
<keyword evidence="2" id="KW-1185">Reference proteome</keyword>
<comment type="caution">
    <text evidence="1">The sequence shown here is derived from an EMBL/GenBank/DDBJ whole genome shotgun (WGS) entry which is preliminary data.</text>
</comment>